<dbReference type="InterPro" id="IPR001670">
    <property type="entry name" value="ADH_Fe/GldA"/>
</dbReference>
<dbReference type="Gene3D" id="1.20.1090.10">
    <property type="entry name" value="Dehydroquinate synthase-like - alpha domain"/>
    <property type="match status" value="1"/>
</dbReference>
<evidence type="ECO:0000256" key="1">
    <source>
        <dbReference type="ARBA" id="ARBA00007358"/>
    </source>
</evidence>
<proteinExistence type="inferred from homology"/>
<evidence type="ECO:0000256" key="3">
    <source>
        <dbReference type="ARBA" id="ARBA00023027"/>
    </source>
</evidence>
<evidence type="ECO:0000313" key="7">
    <source>
        <dbReference type="Proteomes" id="UP000298170"/>
    </source>
</evidence>
<organism evidence="6 7">
    <name type="scientific">Cryobacterium suzukii</name>
    <dbReference type="NCBI Taxonomy" id="1259198"/>
    <lineage>
        <taxon>Bacteria</taxon>
        <taxon>Bacillati</taxon>
        <taxon>Actinomycetota</taxon>
        <taxon>Actinomycetes</taxon>
        <taxon>Micrococcales</taxon>
        <taxon>Microbacteriaceae</taxon>
        <taxon>Cryobacterium</taxon>
    </lineage>
</organism>
<evidence type="ECO:0000259" key="5">
    <source>
        <dbReference type="Pfam" id="PF25137"/>
    </source>
</evidence>
<dbReference type="InterPro" id="IPR018211">
    <property type="entry name" value="ADH_Fe_CS"/>
</dbReference>
<evidence type="ECO:0000259" key="4">
    <source>
        <dbReference type="Pfam" id="PF00465"/>
    </source>
</evidence>
<protein>
    <submittedName>
        <fullName evidence="6">Iron-containing alcohol dehydrogenase</fullName>
    </submittedName>
</protein>
<dbReference type="GO" id="GO:0046872">
    <property type="term" value="F:metal ion binding"/>
    <property type="evidence" value="ECO:0007669"/>
    <property type="project" value="InterPro"/>
</dbReference>
<dbReference type="OrthoDB" id="323926at2"/>
<dbReference type="EMBL" id="SOHJ01000002">
    <property type="protein sequence ID" value="TFD62574.1"/>
    <property type="molecule type" value="Genomic_DNA"/>
</dbReference>
<dbReference type="InterPro" id="IPR039697">
    <property type="entry name" value="Alcohol_dehydrogenase_Fe"/>
</dbReference>
<gene>
    <name evidence="6" type="ORF">E3T39_01085</name>
</gene>
<comment type="caution">
    <text evidence="6">The sequence shown here is derived from an EMBL/GenBank/DDBJ whole genome shotgun (WGS) entry which is preliminary data.</text>
</comment>
<dbReference type="FunFam" id="3.40.50.1970:FF:000003">
    <property type="entry name" value="Alcohol dehydrogenase, iron-containing"/>
    <property type="match status" value="1"/>
</dbReference>
<sequence>MSNEWLPNIETTSVFLSPSAVVCGRGSSGNVASLLRAHVGMDSGNVVVAVDDAVLNAGLARDLVTDLERNGYAVTLVSGFGSEPTSEVIDSAAATARNAGADIVIGMGGGSVLDSSKMLSLLIRNDGNTADWLGVVEPGEGVAPLILVPTTCGTGAEATRIAMVTVAGSKRVVSCAKFLPAIAIIDPNLVASLPRGVIASTGMDALAHAVEALMSTAGSPMSAHHAVLAIELLVGNLEKAFGGDQDALASCLWGAHLGGQAINAGVVLGHSLAYCLAHEQPMPHGTSCALALPYCIAYNQSLNPGVAIKLAQLLTQGESDNLLDAALAIQGLTRRLGLPTSLDEARVPESTEASMASRCVTDYPRPNNPVAFDESTILEMLQSMRSGDVLGAFAVTGVLASSDQH</sequence>
<dbReference type="Pfam" id="PF00465">
    <property type="entry name" value="Fe-ADH"/>
    <property type="match status" value="1"/>
</dbReference>
<dbReference type="Pfam" id="PF25137">
    <property type="entry name" value="ADH_Fe_C"/>
    <property type="match status" value="1"/>
</dbReference>
<dbReference type="CDD" id="cd08551">
    <property type="entry name" value="Fe-ADH"/>
    <property type="match status" value="1"/>
</dbReference>
<dbReference type="SUPFAM" id="SSF56796">
    <property type="entry name" value="Dehydroquinate synthase-like"/>
    <property type="match status" value="1"/>
</dbReference>
<evidence type="ECO:0000256" key="2">
    <source>
        <dbReference type="ARBA" id="ARBA00023002"/>
    </source>
</evidence>
<comment type="similarity">
    <text evidence="1">Belongs to the iron-containing alcohol dehydrogenase family.</text>
</comment>
<keyword evidence="3" id="KW-0520">NAD</keyword>
<dbReference type="PANTHER" id="PTHR11496:SF102">
    <property type="entry name" value="ALCOHOL DEHYDROGENASE 4"/>
    <property type="match status" value="1"/>
</dbReference>
<dbReference type="RefSeq" id="WP_134512929.1">
    <property type="nucleotide sequence ID" value="NZ_SOHJ01000002.1"/>
</dbReference>
<dbReference type="Gene3D" id="3.40.50.1970">
    <property type="match status" value="1"/>
</dbReference>
<dbReference type="GO" id="GO:0004022">
    <property type="term" value="F:alcohol dehydrogenase (NAD+) activity"/>
    <property type="evidence" value="ECO:0007669"/>
    <property type="project" value="UniProtKB-ARBA"/>
</dbReference>
<feature type="domain" description="Fe-containing alcohol dehydrogenase-like C-terminal" evidence="5">
    <location>
        <begin position="199"/>
        <end position="383"/>
    </location>
</feature>
<accession>A0A4R9AIG6</accession>
<dbReference type="Proteomes" id="UP000298170">
    <property type="component" value="Unassembled WGS sequence"/>
</dbReference>
<keyword evidence="2" id="KW-0560">Oxidoreductase</keyword>
<reference evidence="6 7" key="1">
    <citation type="submission" date="2019-03" db="EMBL/GenBank/DDBJ databases">
        <title>Genomics of glacier-inhabiting Cryobacterium strains.</title>
        <authorList>
            <person name="Liu Q."/>
            <person name="Xin Y.-H."/>
        </authorList>
    </citation>
    <scope>NUCLEOTIDE SEQUENCE [LARGE SCALE GENOMIC DNA]</scope>
    <source>
        <strain evidence="6 7">Sr39</strain>
    </source>
</reference>
<dbReference type="PANTHER" id="PTHR11496">
    <property type="entry name" value="ALCOHOL DEHYDROGENASE"/>
    <property type="match status" value="1"/>
</dbReference>
<dbReference type="AlphaFoldDB" id="A0A4R9AIG6"/>
<evidence type="ECO:0000313" key="6">
    <source>
        <dbReference type="EMBL" id="TFD62574.1"/>
    </source>
</evidence>
<dbReference type="InterPro" id="IPR056798">
    <property type="entry name" value="ADH_Fe_C"/>
</dbReference>
<keyword evidence="7" id="KW-1185">Reference proteome</keyword>
<dbReference type="PROSITE" id="PS00913">
    <property type="entry name" value="ADH_IRON_1"/>
    <property type="match status" value="1"/>
</dbReference>
<feature type="domain" description="Alcohol dehydrogenase iron-type/glycerol dehydrogenase GldA" evidence="4">
    <location>
        <begin position="18"/>
        <end position="187"/>
    </location>
</feature>
<name>A0A4R9AIG6_9MICO</name>